<dbReference type="AlphaFoldDB" id="A0A0G4G9X3"/>
<accession>A0A0G4G9X3</accession>
<proteinExistence type="predicted"/>
<name>A0A0G4G9X3_VITBC</name>
<protein>
    <submittedName>
        <fullName evidence="2">Uncharacterized protein</fullName>
    </submittedName>
</protein>
<evidence type="ECO:0000256" key="1">
    <source>
        <dbReference type="SAM" id="MobiDB-lite"/>
    </source>
</evidence>
<feature type="compositionally biased region" description="Basic and acidic residues" evidence="1">
    <location>
        <begin position="303"/>
        <end position="314"/>
    </location>
</feature>
<dbReference type="EMBL" id="CDMY01000603">
    <property type="protein sequence ID" value="CEM25776.1"/>
    <property type="molecule type" value="Genomic_DNA"/>
</dbReference>
<organism evidence="2 3">
    <name type="scientific">Vitrella brassicaformis (strain CCMP3155)</name>
    <dbReference type="NCBI Taxonomy" id="1169540"/>
    <lineage>
        <taxon>Eukaryota</taxon>
        <taxon>Sar</taxon>
        <taxon>Alveolata</taxon>
        <taxon>Colpodellida</taxon>
        <taxon>Vitrellaceae</taxon>
        <taxon>Vitrella</taxon>
    </lineage>
</organism>
<feature type="region of interest" description="Disordered" evidence="1">
    <location>
        <begin position="294"/>
        <end position="317"/>
    </location>
</feature>
<keyword evidence="3" id="KW-1185">Reference proteome</keyword>
<dbReference type="PhylomeDB" id="A0A0G4G9X3"/>
<dbReference type="VEuPathDB" id="CryptoDB:Vbra_9820"/>
<evidence type="ECO:0000313" key="3">
    <source>
        <dbReference type="Proteomes" id="UP000041254"/>
    </source>
</evidence>
<sequence>MKGGREGGRQGHCIIFVPGLPKTPTPEFEDALLGVCGRLLKHDPTLASEWVPESRPPSEEDFLDFEAEPCDYTGPPSEVGNNAVHHLVGTNCFSRDFVVKYLDMLTAIDPSILTDCNEAGVTPLQVAAWQGYEYSRSPNIHAIEHICRQVEPAHVEHDGDHGIALVWAVKTLTGREASQPSVRDEGLINEWRQAVRTLLRWGTAAAQLQHLAGQYDIEPQHLELVDREYTAVLNELLQEVMAVASGALQPNMEPAAQGIKERINLTDKTTFGKRIHMAMQHFLTSAAATKTASHCSEVMGEPPSHDEQEQEQERKRAKVSVPSRQCFVVRGVNSRRLGLHEVVHRAIVDEAAACGLKGLDQPGGDALCQFALPELGYLDKHGRFQSLQIE</sequence>
<dbReference type="Proteomes" id="UP000041254">
    <property type="component" value="Unassembled WGS sequence"/>
</dbReference>
<gene>
    <name evidence="2" type="ORF">Vbra_9820</name>
</gene>
<reference evidence="2 3" key="1">
    <citation type="submission" date="2014-11" db="EMBL/GenBank/DDBJ databases">
        <authorList>
            <person name="Zhu J."/>
            <person name="Qi W."/>
            <person name="Song R."/>
        </authorList>
    </citation>
    <scope>NUCLEOTIDE SEQUENCE [LARGE SCALE GENOMIC DNA]</scope>
</reference>
<evidence type="ECO:0000313" key="2">
    <source>
        <dbReference type="EMBL" id="CEM25776.1"/>
    </source>
</evidence>
<dbReference type="InParanoid" id="A0A0G4G9X3"/>